<comment type="caution">
    <text evidence="2">The sequence shown here is derived from an EMBL/GenBank/DDBJ whole genome shotgun (WGS) entry which is preliminary data.</text>
</comment>
<dbReference type="EMBL" id="CAJVQB010029897">
    <property type="protein sequence ID" value="CAG8814763.1"/>
    <property type="molecule type" value="Genomic_DNA"/>
</dbReference>
<dbReference type="Proteomes" id="UP000789901">
    <property type="component" value="Unassembled WGS sequence"/>
</dbReference>
<organism evidence="2 3">
    <name type="scientific">Gigaspora margarita</name>
    <dbReference type="NCBI Taxonomy" id="4874"/>
    <lineage>
        <taxon>Eukaryota</taxon>
        <taxon>Fungi</taxon>
        <taxon>Fungi incertae sedis</taxon>
        <taxon>Mucoromycota</taxon>
        <taxon>Glomeromycotina</taxon>
        <taxon>Glomeromycetes</taxon>
        <taxon>Diversisporales</taxon>
        <taxon>Gigasporaceae</taxon>
        <taxon>Gigaspora</taxon>
    </lineage>
</organism>
<accession>A0ABN7W3E0</accession>
<feature type="compositionally biased region" description="Polar residues" evidence="1">
    <location>
        <begin position="17"/>
        <end position="32"/>
    </location>
</feature>
<feature type="region of interest" description="Disordered" evidence="1">
    <location>
        <begin position="1"/>
        <end position="32"/>
    </location>
</feature>
<proteinExistence type="predicted"/>
<keyword evidence="3" id="KW-1185">Reference proteome</keyword>
<reference evidence="2 3" key="1">
    <citation type="submission" date="2021-06" db="EMBL/GenBank/DDBJ databases">
        <authorList>
            <person name="Kallberg Y."/>
            <person name="Tangrot J."/>
            <person name="Rosling A."/>
        </authorList>
    </citation>
    <scope>NUCLEOTIDE SEQUENCE [LARGE SCALE GENOMIC DNA]</scope>
    <source>
        <strain evidence="2 3">120-4 pot B 10/14</strain>
    </source>
</reference>
<feature type="non-terminal residue" evidence="2">
    <location>
        <position position="1"/>
    </location>
</feature>
<evidence type="ECO:0000313" key="3">
    <source>
        <dbReference type="Proteomes" id="UP000789901"/>
    </source>
</evidence>
<evidence type="ECO:0000313" key="2">
    <source>
        <dbReference type="EMBL" id="CAG8814763.1"/>
    </source>
</evidence>
<evidence type="ECO:0000256" key="1">
    <source>
        <dbReference type="SAM" id="MobiDB-lite"/>
    </source>
</evidence>
<name>A0ABN7W3E0_GIGMA</name>
<feature type="non-terminal residue" evidence="2">
    <location>
        <position position="64"/>
    </location>
</feature>
<sequence length="64" mass="7260">NEFIMNAIDNDEHTEPETTTSSMEFSSNDNSKSLESDLCIIKEINNLHSVIPDENMLSSNDNRK</sequence>
<gene>
    <name evidence="2" type="ORF">GMARGA_LOCUS26124</name>
</gene>
<protein>
    <submittedName>
        <fullName evidence="2">17492_t:CDS:1</fullName>
    </submittedName>
</protein>